<accession>A0A9Q1HLZ3</accession>
<sequence length="238" mass="27979">MKLKSSPCRVAELVTTNQSEPTITNWLQLIRYREKQIYGYDKVTAPCMIVSDRSLPLLIASLMVFAGESLREFMERSWRIVSGRASETDLYGLIIHSGLSHFMKDCKDNCKKYYRKEHQWFGITFFRLLAAFNRLDEVRRLFYSICIVLRAEYQSPLCRFHLERIFDENKKYFPAEHHNVEHVQDSSSAEEDTTDPDPRKYTTELTEEDALLQQASSFKELVMDLDVKAKRSLRQENV</sequence>
<dbReference type="OrthoDB" id="413122at2759"/>
<dbReference type="EMBL" id="JAIZAY010000001">
    <property type="protein sequence ID" value="KAJ8050506.1"/>
    <property type="molecule type" value="Genomic_DNA"/>
</dbReference>
<evidence type="ECO:0000313" key="2">
    <source>
        <dbReference type="EMBL" id="KAJ8050506.1"/>
    </source>
</evidence>
<keyword evidence="3" id="KW-1185">Reference proteome</keyword>
<comment type="caution">
    <text evidence="2">The sequence shown here is derived from an EMBL/GenBank/DDBJ whole genome shotgun (WGS) entry which is preliminary data.</text>
</comment>
<evidence type="ECO:0000313" key="3">
    <source>
        <dbReference type="Proteomes" id="UP001152320"/>
    </source>
</evidence>
<dbReference type="AlphaFoldDB" id="A0A9Q1HLZ3"/>
<feature type="region of interest" description="Disordered" evidence="1">
    <location>
        <begin position="181"/>
        <end position="202"/>
    </location>
</feature>
<organism evidence="2 3">
    <name type="scientific">Holothuria leucospilota</name>
    <name type="common">Black long sea cucumber</name>
    <name type="synonym">Mertensiothuria leucospilota</name>
    <dbReference type="NCBI Taxonomy" id="206669"/>
    <lineage>
        <taxon>Eukaryota</taxon>
        <taxon>Metazoa</taxon>
        <taxon>Echinodermata</taxon>
        <taxon>Eleutherozoa</taxon>
        <taxon>Echinozoa</taxon>
        <taxon>Holothuroidea</taxon>
        <taxon>Aspidochirotacea</taxon>
        <taxon>Aspidochirotida</taxon>
        <taxon>Holothuriidae</taxon>
        <taxon>Holothuria</taxon>
    </lineage>
</organism>
<reference evidence="2" key="1">
    <citation type="submission" date="2021-10" db="EMBL/GenBank/DDBJ databases">
        <title>Tropical sea cucumber genome reveals ecological adaptation and Cuvierian tubules defense mechanism.</title>
        <authorList>
            <person name="Chen T."/>
        </authorList>
    </citation>
    <scope>NUCLEOTIDE SEQUENCE</scope>
    <source>
        <strain evidence="2">Nanhai2018</strain>
        <tissue evidence="2">Muscle</tissue>
    </source>
</reference>
<name>A0A9Q1HLZ3_HOLLE</name>
<gene>
    <name evidence="2" type="ORF">HOLleu_03735</name>
</gene>
<evidence type="ECO:0000256" key="1">
    <source>
        <dbReference type="SAM" id="MobiDB-lite"/>
    </source>
</evidence>
<protein>
    <submittedName>
        <fullName evidence="2">Uncharacterized protein</fullName>
    </submittedName>
</protein>
<dbReference type="Proteomes" id="UP001152320">
    <property type="component" value="Chromosome 1"/>
</dbReference>
<proteinExistence type="predicted"/>